<reference evidence="1 2" key="1">
    <citation type="journal article" date="2013" name="PLoS Genet.">
        <title>Distinctive expansion of potential virulence genes in the genome of the oomycete fish pathogen Saprolegnia parasitica.</title>
        <authorList>
            <person name="Jiang R.H."/>
            <person name="de Bruijn I."/>
            <person name="Haas B.J."/>
            <person name="Belmonte R."/>
            <person name="Lobach L."/>
            <person name="Christie J."/>
            <person name="van den Ackerveken G."/>
            <person name="Bottin A."/>
            <person name="Bulone V."/>
            <person name="Diaz-Moreno S.M."/>
            <person name="Dumas B."/>
            <person name="Fan L."/>
            <person name="Gaulin E."/>
            <person name="Govers F."/>
            <person name="Grenville-Briggs L.J."/>
            <person name="Horner N.R."/>
            <person name="Levin J.Z."/>
            <person name="Mammella M."/>
            <person name="Meijer H.J."/>
            <person name="Morris P."/>
            <person name="Nusbaum C."/>
            <person name="Oome S."/>
            <person name="Phillips A.J."/>
            <person name="van Rooyen D."/>
            <person name="Rzeszutek E."/>
            <person name="Saraiva M."/>
            <person name="Secombes C.J."/>
            <person name="Seidl M.F."/>
            <person name="Snel B."/>
            <person name="Stassen J.H."/>
            <person name="Sykes S."/>
            <person name="Tripathy S."/>
            <person name="van den Berg H."/>
            <person name="Vega-Arreguin J.C."/>
            <person name="Wawra S."/>
            <person name="Young S.K."/>
            <person name="Zeng Q."/>
            <person name="Dieguez-Uribeondo J."/>
            <person name="Russ C."/>
            <person name="Tyler B.M."/>
            <person name="van West P."/>
        </authorList>
    </citation>
    <scope>NUCLEOTIDE SEQUENCE [LARGE SCALE GENOMIC DNA]</scope>
    <source>
        <strain evidence="1 2">CBS 223.65</strain>
    </source>
</reference>
<dbReference type="OrthoDB" id="79579at2759"/>
<keyword evidence="2" id="KW-1185">Reference proteome</keyword>
<dbReference type="Proteomes" id="UP000030745">
    <property type="component" value="Unassembled WGS sequence"/>
</dbReference>
<dbReference type="AlphaFoldDB" id="A0A067C7S3"/>
<proteinExistence type="predicted"/>
<evidence type="ECO:0000313" key="2">
    <source>
        <dbReference type="Proteomes" id="UP000030745"/>
    </source>
</evidence>
<organism evidence="1 2">
    <name type="scientific">Saprolegnia parasitica (strain CBS 223.65)</name>
    <dbReference type="NCBI Taxonomy" id="695850"/>
    <lineage>
        <taxon>Eukaryota</taxon>
        <taxon>Sar</taxon>
        <taxon>Stramenopiles</taxon>
        <taxon>Oomycota</taxon>
        <taxon>Saprolegniomycetes</taxon>
        <taxon>Saprolegniales</taxon>
        <taxon>Saprolegniaceae</taxon>
        <taxon>Saprolegnia</taxon>
    </lineage>
</organism>
<protein>
    <submittedName>
        <fullName evidence="1">Uncharacterized protein</fullName>
    </submittedName>
</protein>
<dbReference type="GeneID" id="24130341"/>
<dbReference type="KEGG" id="spar:SPRG_08104"/>
<evidence type="ECO:0000313" key="1">
    <source>
        <dbReference type="EMBL" id="KDO26814.1"/>
    </source>
</evidence>
<dbReference type="VEuPathDB" id="FungiDB:SPRG_08104"/>
<name>A0A067C7S3_SAPPC</name>
<sequence>MPIMAYFTEPFPWLPRIQPSAGTSPSANETLATFEERTLADYTTRYTLGVHLTRSDYFYDAVQDVDVLCGPLQFLSEASFTYVDLPGAIFYSKRARLWMRAASLGNRNASTTALVQSGTLFGISFSHAAIWIDPHNNVFFAAHLSRGSTTWLYVKLVIRFSMALRILYLLWTTYFVHYRSLVHQLQRYGTCGESERLEIIVGDPTCLILQNTWICIYFVIDFWCSLEIVGRSVLQLSQSLDSWTVVCATLYLSRTVWFGYLVLNLSGYVLRRCGLEFHCAQADPTGVAIGVTLVVGPLTYYQLRQSFFIDLYHALFTLVLPTSDSFNAIEGALPASVYSLLLGALPLTYSFIFPALERALRRSRRRVWVQSTLSRLKSSRRHLSRVITRSTSMLRAVDGGAFARLSYNDWKHRLLLSLVFGGCWRRKKERLPKIFKGGSIYKLFTTHRHLQRNAAFSFRGSDCYVLSHTSNGVISHRLSLSDAMYLKHRTDVVLGLCPGAAFGRLVQEANGTIGVHFGEGRSRWIL</sequence>
<dbReference type="RefSeq" id="XP_012202462.1">
    <property type="nucleotide sequence ID" value="XM_012347072.1"/>
</dbReference>
<gene>
    <name evidence="1" type="ORF">SPRG_08104</name>
</gene>
<dbReference type="EMBL" id="KK583221">
    <property type="protein sequence ID" value="KDO26814.1"/>
    <property type="molecule type" value="Genomic_DNA"/>
</dbReference>
<accession>A0A067C7S3</accession>